<keyword evidence="2" id="KW-1185">Reference proteome</keyword>
<evidence type="ECO:0008006" key="3">
    <source>
        <dbReference type="Google" id="ProtNLM"/>
    </source>
</evidence>
<dbReference type="Proteomes" id="UP000392064">
    <property type="component" value="Chromosome"/>
</dbReference>
<reference evidence="1 2" key="1">
    <citation type="submission" date="2019-11" db="EMBL/GenBank/DDBJ databases">
        <authorList>
            <person name="Li J."/>
        </authorList>
    </citation>
    <scope>NUCLEOTIDE SEQUENCE [LARGE SCALE GENOMIC DNA]</scope>
    <source>
        <strain evidence="1 2">MF47</strain>
    </source>
</reference>
<proteinExistence type="predicted"/>
<dbReference type="SUPFAM" id="SSF55961">
    <property type="entry name" value="Bet v1-like"/>
    <property type="match status" value="1"/>
</dbReference>
<accession>A0A5Q2MP87</accession>
<dbReference type="KEGG" id="aef:GEV26_07680"/>
<dbReference type="InterPro" id="IPR023393">
    <property type="entry name" value="START-like_dom_sf"/>
</dbReference>
<evidence type="ECO:0000313" key="2">
    <source>
        <dbReference type="Proteomes" id="UP000392064"/>
    </source>
</evidence>
<organism evidence="1 2">
    <name type="scientific">Aeromicrobium yanjiei</name>
    <dbReference type="NCBI Taxonomy" id="2662028"/>
    <lineage>
        <taxon>Bacteria</taxon>
        <taxon>Bacillati</taxon>
        <taxon>Actinomycetota</taxon>
        <taxon>Actinomycetes</taxon>
        <taxon>Propionibacteriales</taxon>
        <taxon>Nocardioidaceae</taxon>
        <taxon>Aeromicrobium</taxon>
    </lineage>
</organism>
<name>A0A5Q2MP87_9ACTN</name>
<dbReference type="EMBL" id="CP045737">
    <property type="protein sequence ID" value="QGG43206.1"/>
    <property type="molecule type" value="Genomic_DNA"/>
</dbReference>
<evidence type="ECO:0000313" key="1">
    <source>
        <dbReference type="EMBL" id="QGG43206.1"/>
    </source>
</evidence>
<protein>
    <recommendedName>
        <fullName evidence="3">SRPBCC family protein</fullName>
    </recommendedName>
</protein>
<gene>
    <name evidence="1" type="ORF">GEV26_07680</name>
</gene>
<dbReference type="Gene3D" id="3.30.530.20">
    <property type="match status" value="1"/>
</dbReference>
<dbReference type="AlphaFoldDB" id="A0A5Q2MP87"/>
<sequence>MVENHVEVSATTAVVWDRVVHPDGINHEMRPWMTMSLPRRAAGLTVETIPLGRPVGRAWLRLFGLIPFDFDHLTVVDLETGVRFLERSTMMSMRRWEHERTLTPVAGGTRVHDRVTLQPRLPIPGLDALLARVVDEFFKHRQRRLQTYFATR</sequence>